<dbReference type="Proteomes" id="UP001221757">
    <property type="component" value="Unassembled WGS sequence"/>
</dbReference>
<evidence type="ECO:0000313" key="1">
    <source>
        <dbReference type="EMBL" id="KAJ7709537.1"/>
    </source>
</evidence>
<comment type="caution">
    <text evidence="1">The sequence shown here is derived from an EMBL/GenBank/DDBJ whole genome shotgun (WGS) entry which is preliminary data.</text>
</comment>
<dbReference type="AlphaFoldDB" id="A0AAD7H1D3"/>
<proteinExistence type="predicted"/>
<evidence type="ECO:0000313" key="2">
    <source>
        <dbReference type="Proteomes" id="UP001221757"/>
    </source>
</evidence>
<gene>
    <name evidence="1" type="ORF">B0H17DRAFT_1028271</name>
</gene>
<name>A0AAD7H1D3_MYCRO</name>
<reference evidence="1" key="1">
    <citation type="submission" date="2023-03" db="EMBL/GenBank/DDBJ databases">
        <title>Massive genome expansion in bonnet fungi (Mycena s.s.) driven by repeated elements and novel gene families across ecological guilds.</title>
        <authorList>
            <consortium name="Lawrence Berkeley National Laboratory"/>
            <person name="Harder C.B."/>
            <person name="Miyauchi S."/>
            <person name="Viragh M."/>
            <person name="Kuo A."/>
            <person name="Thoen E."/>
            <person name="Andreopoulos B."/>
            <person name="Lu D."/>
            <person name="Skrede I."/>
            <person name="Drula E."/>
            <person name="Henrissat B."/>
            <person name="Morin E."/>
            <person name="Kohler A."/>
            <person name="Barry K."/>
            <person name="LaButti K."/>
            <person name="Morin E."/>
            <person name="Salamov A."/>
            <person name="Lipzen A."/>
            <person name="Mereny Z."/>
            <person name="Hegedus B."/>
            <person name="Baldrian P."/>
            <person name="Stursova M."/>
            <person name="Weitz H."/>
            <person name="Taylor A."/>
            <person name="Grigoriev I.V."/>
            <person name="Nagy L.G."/>
            <person name="Martin F."/>
            <person name="Kauserud H."/>
        </authorList>
    </citation>
    <scope>NUCLEOTIDE SEQUENCE</scope>
    <source>
        <strain evidence="1">CBHHK067</strain>
    </source>
</reference>
<protein>
    <submittedName>
        <fullName evidence="1">Uncharacterized protein</fullName>
    </submittedName>
</protein>
<feature type="non-terminal residue" evidence="1">
    <location>
        <position position="1"/>
    </location>
</feature>
<dbReference type="EMBL" id="JARKIE010000002">
    <property type="protein sequence ID" value="KAJ7709537.1"/>
    <property type="molecule type" value="Genomic_DNA"/>
</dbReference>
<organism evidence="1 2">
    <name type="scientific">Mycena rosella</name>
    <name type="common">Pink bonnet</name>
    <name type="synonym">Agaricus rosellus</name>
    <dbReference type="NCBI Taxonomy" id="1033263"/>
    <lineage>
        <taxon>Eukaryota</taxon>
        <taxon>Fungi</taxon>
        <taxon>Dikarya</taxon>
        <taxon>Basidiomycota</taxon>
        <taxon>Agaricomycotina</taxon>
        <taxon>Agaricomycetes</taxon>
        <taxon>Agaricomycetidae</taxon>
        <taxon>Agaricales</taxon>
        <taxon>Marasmiineae</taxon>
        <taxon>Mycenaceae</taxon>
        <taxon>Mycena</taxon>
    </lineage>
</organism>
<accession>A0AAD7H1D3</accession>
<keyword evidence="2" id="KW-1185">Reference proteome</keyword>
<sequence length="82" mass="9448">MRAVRRSRKYRRLEAPDLASKRRISGRQDYGRSRWRAGQRLRRGTQVVLEMQPLPEFTAGLMLLTSGVAHPQQVPQTVGETM</sequence>